<keyword evidence="3 6" id="KW-0812">Transmembrane</keyword>
<dbReference type="EMBL" id="JANBPT010000201">
    <property type="protein sequence ID" value="KAJ1925911.1"/>
    <property type="molecule type" value="Genomic_DNA"/>
</dbReference>
<dbReference type="Gene3D" id="1.20.1740.10">
    <property type="entry name" value="Amino acid/polyamine transporter I"/>
    <property type="match status" value="1"/>
</dbReference>
<keyword evidence="4 6" id="KW-1133">Transmembrane helix</keyword>
<dbReference type="GO" id="GO:0015179">
    <property type="term" value="F:L-amino acid transmembrane transporter activity"/>
    <property type="evidence" value="ECO:0007669"/>
    <property type="project" value="TreeGrafter"/>
</dbReference>
<feature type="transmembrane region" description="Helical" evidence="6">
    <location>
        <begin position="374"/>
        <end position="393"/>
    </location>
</feature>
<accession>A0A9W8DU26</accession>
<evidence type="ECO:0000256" key="3">
    <source>
        <dbReference type="ARBA" id="ARBA00022692"/>
    </source>
</evidence>
<comment type="subcellular location">
    <subcellularLocation>
        <location evidence="1">Membrane</location>
        <topology evidence="1">Multi-pass membrane protein</topology>
    </subcellularLocation>
</comment>
<reference evidence="8" key="1">
    <citation type="submission" date="2022-07" db="EMBL/GenBank/DDBJ databases">
        <title>Phylogenomic reconstructions and comparative analyses of Kickxellomycotina fungi.</title>
        <authorList>
            <person name="Reynolds N.K."/>
            <person name="Stajich J.E."/>
            <person name="Barry K."/>
            <person name="Grigoriev I.V."/>
            <person name="Crous P."/>
            <person name="Smith M.E."/>
        </authorList>
    </citation>
    <scope>NUCLEOTIDE SEQUENCE</scope>
    <source>
        <strain evidence="8">RSA 861</strain>
    </source>
</reference>
<evidence type="ECO:0000256" key="6">
    <source>
        <dbReference type="SAM" id="Phobius"/>
    </source>
</evidence>
<feature type="transmembrane region" description="Helical" evidence="6">
    <location>
        <begin position="430"/>
        <end position="460"/>
    </location>
</feature>
<comment type="similarity">
    <text evidence="2">Belongs to the amino acid/polyamine transporter 2 family.</text>
</comment>
<keyword evidence="5 6" id="KW-0472">Membrane</keyword>
<feature type="transmembrane region" description="Helical" evidence="6">
    <location>
        <begin position="188"/>
        <end position="205"/>
    </location>
</feature>
<feature type="domain" description="Amino acid transporter transmembrane" evidence="7">
    <location>
        <begin position="69"/>
        <end position="453"/>
    </location>
</feature>
<dbReference type="PANTHER" id="PTHR22950:SF349">
    <property type="entry name" value="AMINO ACID TRANSPORTER TRANSMEMBRANE DOMAIN-CONTAINING PROTEIN"/>
    <property type="match status" value="1"/>
</dbReference>
<evidence type="ECO:0000256" key="1">
    <source>
        <dbReference type="ARBA" id="ARBA00004141"/>
    </source>
</evidence>
<sequence length="462" mass="49493">MSSLSSYLLDIITMSSVAYNADVKNMAVPAPVSPTVDYTYADDDVKSFNSQLSAGDEKAAGGHGHEERTGSSMGAFFNIVCVIAGTGTLQLPYSFGQAGWIGIACVAIAGLFSLFTGHLLIRCLYYKDGERLSSFSDVGHAAFGKIGKYVVLVLHYSICLGSACVYINIAGNSVHDLIVHYNVHVHQALWIAIAAVLVCLPFALVKSMKEVAILAVFGAVATLVMIIVVVVMGLIDLPNNLESEHAVVHWSMVPVAMGSICFSFGGNVVYPHTESAMKNPQSWAKVLTMATIAIVAMYLSIGIVGYQVYGAAAKSPIYNSLPSSPATTIAILMLVAHVILAAPIMLTAFALEVEDSYGITVQRLGKAREFMIRVCFRVATVVILTIPAMLLPVDLLMSLIGSLSNSLIIFVLPILCYWRLFGIRSMNYALIAFSILCILIALMACGYGTYFAIVAIVAHFSN</sequence>
<feature type="transmembrane region" description="Helical" evidence="6">
    <location>
        <begin position="247"/>
        <end position="270"/>
    </location>
</feature>
<evidence type="ECO:0000256" key="4">
    <source>
        <dbReference type="ARBA" id="ARBA00022989"/>
    </source>
</evidence>
<feature type="transmembrane region" description="Helical" evidence="6">
    <location>
        <begin position="282"/>
        <end position="309"/>
    </location>
</feature>
<evidence type="ECO:0000256" key="5">
    <source>
        <dbReference type="ARBA" id="ARBA00023136"/>
    </source>
</evidence>
<dbReference type="PANTHER" id="PTHR22950">
    <property type="entry name" value="AMINO ACID TRANSPORTER"/>
    <property type="match status" value="1"/>
</dbReference>
<feature type="transmembrane region" description="Helical" evidence="6">
    <location>
        <begin position="399"/>
        <end position="418"/>
    </location>
</feature>
<evidence type="ECO:0000313" key="8">
    <source>
        <dbReference type="EMBL" id="KAJ1925911.1"/>
    </source>
</evidence>
<feature type="transmembrane region" description="Helical" evidence="6">
    <location>
        <begin position="329"/>
        <end position="353"/>
    </location>
</feature>
<keyword evidence="9" id="KW-1185">Reference proteome</keyword>
<evidence type="ECO:0000256" key="2">
    <source>
        <dbReference type="ARBA" id="ARBA00008066"/>
    </source>
</evidence>
<comment type="caution">
    <text evidence="8">The sequence shown here is derived from an EMBL/GenBank/DDBJ whole genome shotgun (WGS) entry which is preliminary data.</text>
</comment>
<organism evidence="8 9">
    <name type="scientific">Tieghemiomyces parasiticus</name>
    <dbReference type="NCBI Taxonomy" id="78921"/>
    <lineage>
        <taxon>Eukaryota</taxon>
        <taxon>Fungi</taxon>
        <taxon>Fungi incertae sedis</taxon>
        <taxon>Zoopagomycota</taxon>
        <taxon>Kickxellomycotina</taxon>
        <taxon>Dimargaritomycetes</taxon>
        <taxon>Dimargaritales</taxon>
        <taxon>Dimargaritaceae</taxon>
        <taxon>Tieghemiomyces</taxon>
    </lineage>
</organism>
<dbReference type="AlphaFoldDB" id="A0A9W8DU26"/>
<feature type="transmembrane region" description="Helical" evidence="6">
    <location>
        <begin position="212"/>
        <end position="235"/>
    </location>
</feature>
<dbReference type="Pfam" id="PF01490">
    <property type="entry name" value="Aa_trans"/>
    <property type="match status" value="1"/>
</dbReference>
<proteinExistence type="inferred from homology"/>
<gene>
    <name evidence="8" type="ORF">IWQ60_004251</name>
</gene>
<feature type="transmembrane region" description="Helical" evidence="6">
    <location>
        <begin position="146"/>
        <end position="168"/>
    </location>
</feature>
<dbReference type="OrthoDB" id="40134at2759"/>
<protein>
    <recommendedName>
        <fullName evidence="7">Amino acid transporter transmembrane domain-containing protein</fullName>
    </recommendedName>
</protein>
<feature type="transmembrane region" description="Helical" evidence="6">
    <location>
        <begin position="99"/>
        <end position="125"/>
    </location>
</feature>
<dbReference type="GO" id="GO:0005774">
    <property type="term" value="C:vacuolar membrane"/>
    <property type="evidence" value="ECO:0007669"/>
    <property type="project" value="TreeGrafter"/>
</dbReference>
<dbReference type="InterPro" id="IPR013057">
    <property type="entry name" value="AA_transpt_TM"/>
</dbReference>
<name>A0A9W8DU26_9FUNG</name>
<evidence type="ECO:0000313" key="9">
    <source>
        <dbReference type="Proteomes" id="UP001150569"/>
    </source>
</evidence>
<evidence type="ECO:0000259" key="7">
    <source>
        <dbReference type="Pfam" id="PF01490"/>
    </source>
</evidence>
<dbReference type="Proteomes" id="UP001150569">
    <property type="component" value="Unassembled WGS sequence"/>
</dbReference>